<keyword evidence="2" id="KW-1185">Reference proteome</keyword>
<reference evidence="1 2" key="1">
    <citation type="submission" date="2019-03" db="EMBL/GenBank/DDBJ databases">
        <title>First draft genome of Liparis tanakae, snailfish: a comprehensive survey of snailfish specific genes.</title>
        <authorList>
            <person name="Kim W."/>
            <person name="Song I."/>
            <person name="Jeong J.-H."/>
            <person name="Kim D."/>
            <person name="Kim S."/>
            <person name="Ryu S."/>
            <person name="Song J.Y."/>
            <person name="Lee S.K."/>
        </authorList>
    </citation>
    <scope>NUCLEOTIDE SEQUENCE [LARGE SCALE GENOMIC DNA]</scope>
    <source>
        <tissue evidence="1">Muscle</tissue>
    </source>
</reference>
<evidence type="ECO:0000313" key="2">
    <source>
        <dbReference type="Proteomes" id="UP000314294"/>
    </source>
</evidence>
<dbReference type="Proteomes" id="UP000314294">
    <property type="component" value="Unassembled WGS sequence"/>
</dbReference>
<organism evidence="1 2">
    <name type="scientific">Liparis tanakae</name>
    <name type="common">Tanaka's snailfish</name>
    <dbReference type="NCBI Taxonomy" id="230148"/>
    <lineage>
        <taxon>Eukaryota</taxon>
        <taxon>Metazoa</taxon>
        <taxon>Chordata</taxon>
        <taxon>Craniata</taxon>
        <taxon>Vertebrata</taxon>
        <taxon>Euteleostomi</taxon>
        <taxon>Actinopterygii</taxon>
        <taxon>Neopterygii</taxon>
        <taxon>Teleostei</taxon>
        <taxon>Neoteleostei</taxon>
        <taxon>Acanthomorphata</taxon>
        <taxon>Eupercaria</taxon>
        <taxon>Perciformes</taxon>
        <taxon>Cottioidei</taxon>
        <taxon>Cottales</taxon>
        <taxon>Liparidae</taxon>
        <taxon>Liparis</taxon>
    </lineage>
</organism>
<dbReference type="AlphaFoldDB" id="A0A4Z2F269"/>
<gene>
    <name evidence="1" type="ORF">EYF80_054533</name>
</gene>
<comment type="caution">
    <text evidence="1">The sequence shown here is derived from an EMBL/GenBank/DDBJ whole genome shotgun (WGS) entry which is preliminary data.</text>
</comment>
<dbReference type="EMBL" id="SRLO01001794">
    <property type="protein sequence ID" value="TNN35306.1"/>
    <property type="molecule type" value="Genomic_DNA"/>
</dbReference>
<sequence length="86" mass="9134">MASRTSPSWMRPLRWAGWPGYSCLTRTRLLKSGVGGSSSHMRKLKPKPLALLSRGRSEVTLGAVLTGEQLLNLSGLAAGLAAGLML</sequence>
<evidence type="ECO:0000313" key="1">
    <source>
        <dbReference type="EMBL" id="TNN35306.1"/>
    </source>
</evidence>
<protein>
    <submittedName>
        <fullName evidence="1">Uncharacterized protein</fullName>
    </submittedName>
</protein>
<proteinExistence type="predicted"/>
<accession>A0A4Z2F269</accession>
<name>A0A4Z2F269_9TELE</name>